<evidence type="ECO:0000313" key="1">
    <source>
        <dbReference type="EMBL" id="KAI2390125.1"/>
    </source>
</evidence>
<proteinExistence type="predicted"/>
<accession>A0ACB8V206</accession>
<protein>
    <submittedName>
        <fullName evidence="1">Uncharacterized protein</fullName>
    </submittedName>
</protein>
<comment type="caution">
    <text evidence="1">The sequence shown here is derived from an EMBL/GenBank/DDBJ whole genome shotgun (WGS) entry which is preliminary data.</text>
</comment>
<gene>
    <name evidence="1" type="ORF">LOY88_001725</name>
</gene>
<sequence>MGRRPNAIVSEFFNRGNKLPDSSNRYEHTCKLCGESFPKGRPDSLLTHLMKNCQAISFADKQRVLHLSRVSIGAGSRQLSTNGQSDIVPRNISLDTTRTASFNSVGGLNGLNVLAEASRRVGATDETGDAQENTHNDKTIVVDPTLEHSGNIIIDFEDQFTASPNQTPQLLPVHVKLAPSARFTGPGLSLGTDTLADIRHPSQLSLIAASANEIVSESTAETFISDHNIIAFSSEPLDNANRAIYPRPIGLRISPPVSTESSNHATVNRTKHKSRSAFSEERRKQVQLVRKMGACLRCRMLKKTCSAGTPCSQCKNLQNPRVWMECCFRTRLMTRLEAYSVGLHSTVAYHDINNIRSQVHFEHSGGRIEVTHFEGDPSFVLTFNTLYAQKQTVAELGSQLSISSNNSEPGAQSQDVHILDGEVEELTGKLEAYIKRVTDQFFKAESSEIIKQTLIMASDLCKASQDDLLEGVLELWATTSVLVGPLLPWKIFLNPTLPPTAIQPLSSSSSEWRIPIRKEDGPESYSLICSQLCGAVEKRAAKISRAVLNKIEQRLLQRQREGNFRTFLASLILLNCVERMSWLFHTWQGGILARRWPLERSPADFAAQGDRFSNIIATHLKMRSLAPAFLIEPGTGVLIGSDVNEDTASRWFDTVRISQSYLLARQAASLDITDWRSLDFKYCSSLILSTENARFPV</sequence>
<reference evidence="1" key="1">
    <citation type="journal article" date="2022" name="bioRxiv">
        <title>Population genetic analysis of Ophidiomyces ophidiicola, the causative agent of snake fungal disease, indicates recent introductions to the USA.</title>
        <authorList>
            <person name="Ladner J.T."/>
            <person name="Palmer J.M."/>
            <person name="Ettinger C.L."/>
            <person name="Stajich J.E."/>
            <person name="Farrell T.M."/>
            <person name="Glorioso B.M."/>
            <person name="Lawson B."/>
            <person name="Price S.J."/>
            <person name="Stengle A.G."/>
            <person name="Grear D.A."/>
            <person name="Lorch J.M."/>
        </authorList>
    </citation>
    <scope>NUCLEOTIDE SEQUENCE</scope>
    <source>
        <strain evidence="1">NWHC 24266-5</strain>
    </source>
</reference>
<name>A0ACB8V206_9EURO</name>
<organism evidence="1">
    <name type="scientific">Ophidiomyces ophidiicola</name>
    <dbReference type="NCBI Taxonomy" id="1387563"/>
    <lineage>
        <taxon>Eukaryota</taxon>
        <taxon>Fungi</taxon>
        <taxon>Dikarya</taxon>
        <taxon>Ascomycota</taxon>
        <taxon>Pezizomycotina</taxon>
        <taxon>Eurotiomycetes</taxon>
        <taxon>Eurotiomycetidae</taxon>
        <taxon>Onygenales</taxon>
        <taxon>Onygenaceae</taxon>
        <taxon>Ophidiomyces</taxon>
    </lineage>
</organism>
<dbReference type="EMBL" id="JALBCA010000019">
    <property type="protein sequence ID" value="KAI2390125.1"/>
    <property type="molecule type" value="Genomic_DNA"/>
</dbReference>